<evidence type="ECO:0000256" key="1">
    <source>
        <dbReference type="ARBA" id="ARBA00022448"/>
    </source>
</evidence>
<dbReference type="InterPro" id="IPR005746">
    <property type="entry name" value="Thioredoxin"/>
</dbReference>
<proteinExistence type="predicted"/>
<dbReference type="PROSITE" id="PS00194">
    <property type="entry name" value="THIOREDOXIN_1"/>
    <property type="match status" value="1"/>
</dbReference>
<evidence type="ECO:0000313" key="8">
    <source>
        <dbReference type="Proteomes" id="UP001153076"/>
    </source>
</evidence>
<evidence type="ECO:0000256" key="4">
    <source>
        <dbReference type="ARBA" id="ARBA00023157"/>
    </source>
</evidence>
<dbReference type="PANTHER" id="PTHR45663:SF16">
    <property type="entry name" value="THIOREDOXIN M4, CHLOROPLASTIC"/>
    <property type="match status" value="1"/>
</dbReference>
<evidence type="ECO:0000256" key="2">
    <source>
        <dbReference type="ARBA" id="ARBA00022946"/>
    </source>
</evidence>
<keyword evidence="2" id="KW-0809">Transit peptide</keyword>
<keyword evidence="5" id="KW-0676">Redox-active center</keyword>
<dbReference type="SUPFAM" id="SSF52833">
    <property type="entry name" value="Thioredoxin-like"/>
    <property type="match status" value="1"/>
</dbReference>
<evidence type="ECO:0000259" key="6">
    <source>
        <dbReference type="PROSITE" id="PS51352"/>
    </source>
</evidence>
<name>A0A9Q1JGZ5_9CARY</name>
<dbReference type="GO" id="GO:0015035">
    <property type="term" value="F:protein-disulfide reductase activity"/>
    <property type="evidence" value="ECO:0007669"/>
    <property type="project" value="InterPro"/>
</dbReference>
<comment type="caution">
    <text evidence="7">The sequence shown here is derived from an EMBL/GenBank/DDBJ whole genome shotgun (WGS) entry which is preliminary data.</text>
</comment>
<gene>
    <name evidence="7" type="ORF">Cgig2_008648</name>
</gene>
<dbReference type="GO" id="GO:0005737">
    <property type="term" value="C:cytoplasm"/>
    <property type="evidence" value="ECO:0007669"/>
    <property type="project" value="TreeGrafter"/>
</dbReference>
<keyword evidence="4" id="KW-1015">Disulfide bond</keyword>
<evidence type="ECO:0000256" key="3">
    <source>
        <dbReference type="ARBA" id="ARBA00022982"/>
    </source>
</evidence>
<evidence type="ECO:0000313" key="7">
    <source>
        <dbReference type="EMBL" id="KAJ8422134.1"/>
    </source>
</evidence>
<dbReference type="GO" id="GO:0008047">
    <property type="term" value="F:enzyme activator activity"/>
    <property type="evidence" value="ECO:0007669"/>
    <property type="project" value="UniProtKB-ARBA"/>
</dbReference>
<dbReference type="EMBL" id="JAKOGI010002379">
    <property type="protein sequence ID" value="KAJ8422134.1"/>
    <property type="molecule type" value="Genomic_DNA"/>
</dbReference>
<dbReference type="FunFam" id="3.40.30.10:FF:000001">
    <property type="entry name" value="Thioredoxin"/>
    <property type="match status" value="1"/>
</dbReference>
<dbReference type="InterPro" id="IPR017937">
    <property type="entry name" value="Thioredoxin_CS"/>
</dbReference>
<sequence>MATMLQSLAAPRASALRYAALSPISASSSSSTLYSLSTAVKLPEYRGLKARLGGYTRTRTVVKSPSSRSGIARVVCKSSETTVQCLVSERPFCVWVMFDSAIAVGTNAVPSVTEATWKSLVLDSDLPVVVEFWALWCGPCRMIQPAIDELPKLYAGRLKVFKVNTDESPKIASDYGVRSVPTVMIFKRGEKKETVIGAVPKPTLTATIEKFL</sequence>
<keyword evidence="1" id="KW-0813">Transport</keyword>
<reference evidence="7" key="1">
    <citation type="submission" date="2022-04" db="EMBL/GenBank/DDBJ databases">
        <title>Carnegiea gigantea Genome sequencing and assembly v2.</title>
        <authorList>
            <person name="Copetti D."/>
            <person name="Sanderson M.J."/>
            <person name="Burquez A."/>
            <person name="Wojciechowski M.F."/>
        </authorList>
    </citation>
    <scope>NUCLEOTIDE SEQUENCE</scope>
    <source>
        <strain evidence="7">SGP5-SGP5p</strain>
        <tissue evidence="7">Aerial part</tissue>
    </source>
</reference>
<dbReference type="PROSITE" id="PS51352">
    <property type="entry name" value="THIOREDOXIN_2"/>
    <property type="match status" value="1"/>
</dbReference>
<dbReference type="Pfam" id="PF00085">
    <property type="entry name" value="Thioredoxin"/>
    <property type="match status" value="1"/>
</dbReference>
<dbReference type="InterPro" id="IPR036249">
    <property type="entry name" value="Thioredoxin-like_sf"/>
</dbReference>
<protein>
    <recommendedName>
        <fullName evidence="6">Thioredoxin domain-containing protein</fullName>
    </recommendedName>
</protein>
<evidence type="ECO:0000256" key="5">
    <source>
        <dbReference type="ARBA" id="ARBA00023284"/>
    </source>
</evidence>
<dbReference type="OrthoDB" id="2121326at2759"/>
<dbReference type="PANTHER" id="PTHR45663">
    <property type="entry name" value="GEO12009P1"/>
    <property type="match status" value="1"/>
</dbReference>
<dbReference type="Gene3D" id="3.40.30.10">
    <property type="entry name" value="Glutaredoxin"/>
    <property type="match status" value="1"/>
</dbReference>
<keyword evidence="3" id="KW-0249">Electron transport</keyword>
<organism evidence="7 8">
    <name type="scientific">Carnegiea gigantea</name>
    <dbReference type="NCBI Taxonomy" id="171969"/>
    <lineage>
        <taxon>Eukaryota</taxon>
        <taxon>Viridiplantae</taxon>
        <taxon>Streptophyta</taxon>
        <taxon>Embryophyta</taxon>
        <taxon>Tracheophyta</taxon>
        <taxon>Spermatophyta</taxon>
        <taxon>Magnoliopsida</taxon>
        <taxon>eudicotyledons</taxon>
        <taxon>Gunneridae</taxon>
        <taxon>Pentapetalae</taxon>
        <taxon>Caryophyllales</taxon>
        <taxon>Cactineae</taxon>
        <taxon>Cactaceae</taxon>
        <taxon>Cactoideae</taxon>
        <taxon>Echinocereeae</taxon>
        <taxon>Carnegiea</taxon>
    </lineage>
</organism>
<dbReference type="InterPro" id="IPR013766">
    <property type="entry name" value="Thioredoxin_domain"/>
</dbReference>
<dbReference type="NCBIfam" id="TIGR01068">
    <property type="entry name" value="thioredoxin"/>
    <property type="match status" value="1"/>
</dbReference>
<dbReference type="CDD" id="cd02947">
    <property type="entry name" value="TRX_family"/>
    <property type="match status" value="1"/>
</dbReference>
<feature type="domain" description="Thioredoxin" evidence="6">
    <location>
        <begin position="97"/>
        <end position="212"/>
    </location>
</feature>
<dbReference type="AlphaFoldDB" id="A0A9Q1JGZ5"/>
<keyword evidence="8" id="KW-1185">Reference proteome</keyword>
<accession>A0A9Q1JGZ5</accession>
<dbReference type="PRINTS" id="PR00421">
    <property type="entry name" value="THIOREDOXIN"/>
</dbReference>
<dbReference type="Proteomes" id="UP001153076">
    <property type="component" value="Unassembled WGS sequence"/>
</dbReference>